<evidence type="ECO:0000313" key="14">
    <source>
        <dbReference type="EMBL" id="CAG2240195.1"/>
    </source>
</evidence>
<keyword evidence="3" id="KW-0540">Nuclease</keyword>
<dbReference type="GO" id="GO:0003964">
    <property type="term" value="F:RNA-directed DNA polymerase activity"/>
    <property type="evidence" value="ECO:0007669"/>
    <property type="project" value="UniProtKB-KW"/>
</dbReference>
<evidence type="ECO:0000256" key="7">
    <source>
        <dbReference type="ARBA" id="ARBA00022884"/>
    </source>
</evidence>
<dbReference type="CDD" id="cd09274">
    <property type="entry name" value="RNase_HI_RT_Ty3"/>
    <property type="match status" value="1"/>
</dbReference>
<dbReference type="GO" id="GO:0004190">
    <property type="term" value="F:aspartic-type endopeptidase activity"/>
    <property type="evidence" value="ECO:0007669"/>
    <property type="project" value="InterPro"/>
</dbReference>
<dbReference type="InterPro" id="IPR050951">
    <property type="entry name" value="Retrovirus_Pol_polyprotein"/>
</dbReference>
<dbReference type="SUPFAM" id="SSF53098">
    <property type="entry name" value="Ribonuclease H-like"/>
    <property type="match status" value="1"/>
</dbReference>
<dbReference type="CDD" id="cd00303">
    <property type="entry name" value="retropepsin_like"/>
    <property type="match status" value="1"/>
</dbReference>
<feature type="domain" description="Integrase catalytic" evidence="13">
    <location>
        <begin position="1127"/>
        <end position="1286"/>
    </location>
</feature>
<dbReference type="Pfam" id="PF00078">
    <property type="entry name" value="RVT_1"/>
    <property type="match status" value="1"/>
</dbReference>
<name>A0A8S3U2S7_MYTED</name>
<dbReference type="Proteomes" id="UP000683360">
    <property type="component" value="Unassembled WGS sequence"/>
</dbReference>
<comment type="caution">
    <text evidence="14">The sequence shown here is derived from an EMBL/GenBank/DDBJ whole genome shotgun (WGS) entry which is preliminary data.</text>
</comment>
<dbReference type="PROSITE" id="PS50994">
    <property type="entry name" value="INTEGRASE"/>
    <property type="match status" value="1"/>
</dbReference>
<dbReference type="SUPFAM" id="SSF56672">
    <property type="entry name" value="DNA/RNA polymerases"/>
    <property type="match status" value="1"/>
</dbReference>
<dbReference type="PANTHER" id="PTHR37984">
    <property type="entry name" value="PROTEIN CBG26694"/>
    <property type="match status" value="1"/>
</dbReference>
<organism evidence="14 15">
    <name type="scientific">Mytilus edulis</name>
    <name type="common">Blue mussel</name>
    <dbReference type="NCBI Taxonomy" id="6550"/>
    <lineage>
        <taxon>Eukaryota</taxon>
        <taxon>Metazoa</taxon>
        <taxon>Spiralia</taxon>
        <taxon>Lophotrochozoa</taxon>
        <taxon>Mollusca</taxon>
        <taxon>Bivalvia</taxon>
        <taxon>Autobranchia</taxon>
        <taxon>Pteriomorphia</taxon>
        <taxon>Mytilida</taxon>
        <taxon>Mytiloidea</taxon>
        <taxon>Mytilidae</taxon>
        <taxon>Mytilinae</taxon>
        <taxon>Mytilus</taxon>
    </lineage>
</organism>
<dbReference type="GO" id="GO:0006508">
    <property type="term" value="P:proteolysis"/>
    <property type="evidence" value="ECO:0007669"/>
    <property type="project" value="InterPro"/>
</dbReference>
<evidence type="ECO:0000256" key="10">
    <source>
        <dbReference type="ARBA" id="ARBA00023268"/>
    </source>
</evidence>
<dbReference type="InterPro" id="IPR043128">
    <property type="entry name" value="Rev_trsase/Diguanyl_cyclase"/>
</dbReference>
<evidence type="ECO:0000313" key="15">
    <source>
        <dbReference type="Proteomes" id="UP000683360"/>
    </source>
</evidence>
<dbReference type="Pfam" id="PF13975">
    <property type="entry name" value="gag-asp_proteas"/>
    <property type="match status" value="1"/>
</dbReference>
<dbReference type="InterPro" id="IPR001969">
    <property type="entry name" value="Aspartic_peptidase_AS"/>
</dbReference>
<keyword evidence="10" id="KW-0511">Multifunctional enzyme</keyword>
<feature type="domain" description="Peptidase A2" evidence="12">
    <location>
        <begin position="276"/>
        <end position="356"/>
    </location>
</feature>
<sequence length="1306" mass="148424">MSDSEKLHSSPDGSSAHLTGNKDLVDTFSLFKTYFDGKFDTLYKDLAVGNENFKLATKLKPEVSVKRIRSAECRAIMSIKEKKRPHPYRTAAATVSAPSVPMPNQHNVRQNNSRPFGPADGGNPHLMTSVTSATSLVTGELSAPSFSVQNQVSQGQQGNRINDKYFYTTFLDEKLNDDKGEDLKSLKNELSDFKRELISLSRNIKSMSQNQNRNSQGGGNQQRNYQNGQRGYNNQNKNFGQGNRNFNQRNNNFGQNQNNYYQQGNQLRAKINDKCLAFLVDTGANVTILSKKFIDEINPSLLPKMNPVNINLITATGDSSPFIGQIDVEICLGNYIYHHNVLVADISNEGIIGMDFLVTHDCDVLLSQNKLKIKGEIIQCYHYASSAKSCYRVAMQETVDVPPNSEMIVSGESDEPIFRGLAGLIEPNEKFMEKNGLLVARSIVHPEMYNIPLRIINLNKEPCTLYKGTIIATCNKVDEEDIQTSEFVNSVAGGQAKVNKGRQLPDYLHEVFESCQANLDKDQSEKFRDLLIEYSDIFSKSSEDIGLTDLVEHTINTGNHPPVRQRPRRIPLARMKDAEAEIQKMVKQDIIEPSTSPWNSNIVLVKKSDGSWRFCIDFRAVNLLVLRPSYPLPRIDDTIDSLSGSKFFSTVDLKSGYYQIPVAKEDRPKTAFSFPGGGLWQFKRMPMGLCNSAPVFEQLMETVLSAKPLYKVTEKNQKFVWTEECQQSFEELKTTLISAPILAYPTREDLFILDTDASNDGMGAVLSQLQDGVEKVICYFSKTFSRSERKYCVTRRELLAVVASIKHFHHYLYGKYFKVRSDHGALSWLFNFKNPEGQLARWFEVLASYDFKIEHRAGRSHNNADALSRRPCYNKECPHCARAEINYELVPTHKTNVQDVSVKQSVTTTSISCKNEDWPNMTSDETCHKVKSHVIHNEFRSKGPDINPDVLPVQSEIVRVCTRSKDYGCSQNEKDDPVKEINFENVSESQLSDDVISIIIQWKIDEVKPIWADVSHMSPEVKFYWSRLNSLILVNGILYRKWESYNGKHYDLHIVLPANFKRFVLNQVHNTVTGGHLGVRKTLSKIKQRYFWYKMRQDVKFWCTKCDICASKKAPCKKPKAPMKQYLVGAPWERMAIDILGPLPISVNNNRYLMVVQDYFSKWTEAIPIPDTEAVTVARKFVERIVTIFGVPLSIHSDQGSNFESNVFKEMCIILGIHKTRTTPFRPKSDGMVEKSNSTIETMLSAFVSKHQRDWDEYIYLLMLAYRSSEHESLGTSPCSMLFGREVNLPVDLVLGRPETEKSLYI</sequence>
<dbReference type="Pfam" id="PF17921">
    <property type="entry name" value="Integrase_H2C2"/>
    <property type="match status" value="1"/>
</dbReference>
<keyword evidence="7" id="KW-0694">RNA-binding</keyword>
<keyword evidence="6" id="KW-0460">Magnesium</keyword>
<evidence type="ECO:0000256" key="6">
    <source>
        <dbReference type="ARBA" id="ARBA00022842"/>
    </source>
</evidence>
<evidence type="ECO:0000256" key="9">
    <source>
        <dbReference type="ARBA" id="ARBA00022918"/>
    </source>
</evidence>
<evidence type="ECO:0000259" key="13">
    <source>
        <dbReference type="PROSITE" id="PS50994"/>
    </source>
</evidence>
<dbReference type="Gene3D" id="3.10.10.10">
    <property type="entry name" value="HIV Type 1 Reverse Transcriptase, subunit A, domain 1"/>
    <property type="match status" value="1"/>
</dbReference>
<dbReference type="Gene3D" id="3.10.20.370">
    <property type="match status" value="1"/>
</dbReference>
<evidence type="ECO:0000259" key="12">
    <source>
        <dbReference type="PROSITE" id="PS50175"/>
    </source>
</evidence>
<keyword evidence="9" id="KW-0695">RNA-directed DNA polymerase</keyword>
<dbReference type="InterPro" id="IPR012337">
    <property type="entry name" value="RNaseH-like_sf"/>
</dbReference>
<dbReference type="FunFam" id="3.10.20.370:FF:000001">
    <property type="entry name" value="Retrovirus-related Pol polyprotein from transposon 17.6-like protein"/>
    <property type="match status" value="1"/>
</dbReference>
<dbReference type="Gene3D" id="3.30.420.10">
    <property type="entry name" value="Ribonuclease H-like superfamily/Ribonuclease H"/>
    <property type="match status" value="1"/>
</dbReference>
<evidence type="ECO:0000256" key="3">
    <source>
        <dbReference type="ARBA" id="ARBA00022722"/>
    </source>
</evidence>
<dbReference type="PROSITE" id="PS00141">
    <property type="entry name" value="ASP_PROTEASE"/>
    <property type="match status" value="1"/>
</dbReference>
<dbReference type="InterPro" id="IPR041577">
    <property type="entry name" value="RT_RNaseH_2"/>
</dbReference>
<proteinExistence type="predicted"/>
<dbReference type="InterPro" id="IPR000477">
    <property type="entry name" value="RT_dom"/>
</dbReference>
<dbReference type="FunFam" id="1.10.340.70:FF:000001">
    <property type="entry name" value="Retrovirus-related Pol polyprotein from transposon gypsy-like Protein"/>
    <property type="match status" value="1"/>
</dbReference>
<dbReference type="FunFam" id="3.30.420.10:FF:000032">
    <property type="entry name" value="Retrovirus-related Pol polyprotein from transposon 297-like Protein"/>
    <property type="match status" value="1"/>
</dbReference>
<feature type="region of interest" description="Disordered" evidence="11">
    <location>
        <begin position="207"/>
        <end position="259"/>
    </location>
</feature>
<dbReference type="Pfam" id="PF00665">
    <property type="entry name" value="rve"/>
    <property type="match status" value="1"/>
</dbReference>
<dbReference type="PROSITE" id="PS50175">
    <property type="entry name" value="ASP_PROT_RETROV"/>
    <property type="match status" value="1"/>
</dbReference>
<dbReference type="InterPro" id="IPR043502">
    <property type="entry name" value="DNA/RNA_pol_sf"/>
</dbReference>
<evidence type="ECO:0008006" key="16">
    <source>
        <dbReference type="Google" id="ProtNLM"/>
    </source>
</evidence>
<dbReference type="InterPro" id="IPR041588">
    <property type="entry name" value="Integrase_H2C2"/>
</dbReference>
<feature type="compositionally biased region" description="Low complexity" evidence="11">
    <location>
        <begin position="208"/>
        <end position="259"/>
    </location>
</feature>
<keyword evidence="15" id="KW-1185">Reference proteome</keyword>
<evidence type="ECO:0000256" key="4">
    <source>
        <dbReference type="ARBA" id="ARBA00022759"/>
    </source>
</evidence>
<dbReference type="GO" id="GO:0003723">
    <property type="term" value="F:RNA binding"/>
    <property type="evidence" value="ECO:0007669"/>
    <property type="project" value="UniProtKB-KW"/>
</dbReference>
<dbReference type="EMBL" id="CAJPWZ010002550">
    <property type="protein sequence ID" value="CAG2240195.1"/>
    <property type="molecule type" value="Genomic_DNA"/>
</dbReference>
<keyword evidence="5" id="KW-0378">Hydrolase</keyword>
<dbReference type="Gene3D" id="2.40.70.10">
    <property type="entry name" value="Acid Proteases"/>
    <property type="match status" value="1"/>
</dbReference>
<evidence type="ECO:0000256" key="8">
    <source>
        <dbReference type="ARBA" id="ARBA00022908"/>
    </source>
</evidence>
<dbReference type="Pfam" id="PF17919">
    <property type="entry name" value="RT_RNaseH_2"/>
    <property type="match status" value="1"/>
</dbReference>
<keyword evidence="8" id="KW-0229">DNA integration</keyword>
<evidence type="ECO:0000256" key="5">
    <source>
        <dbReference type="ARBA" id="ARBA00022801"/>
    </source>
</evidence>
<gene>
    <name evidence="14" type="ORF">MEDL_52513</name>
</gene>
<dbReference type="CDD" id="cd01647">
    <property type="entry name" value="RT_LTR"/>
    <property type="match status" value="1"/>
</dbReference>
<accession>A0A8S3U2S7</accession>
<keyword evidence="4" id="KW-0255">Endonuclease</keyword>
<dbReference type="GO" id="GO:0015074">
    <property type="term" value="P:DNA integration"/>
    <property type="evidence" value="ECO:0007669"/>
    <property type="project" value="UniProtKB-KW"/>
</dbReference>
<evidence type="ECO:0000256" key="11">
    <source>
        <dbReference type="SAM" id="MobiDB-lite"/>
    </source>
</evidence>
<dbReference type="SUPFAM" id="SSF50630">
    <property type="entry name" value="Acid proteases"/>
    <property type="match status" value="1"/>
</dbReference>
<evidence type="ECO:0000256" key="1">
    <source>
        <dbReference type="ARBA" id="ARBA00022679"/>
    </source>
</evidence>
<dbReference type="Gene3D" id="3.30.70.270">
    <property type="match status" value="1"/>
</dbReference>
<keyword evidence="1" id="KW-0808">Transferase</keyword>
<dbReference type="InterPro" id="IPR021109">
    <property type="entry name" value="Peptidase_aspartic_dom_sf"/>
</dbReference>
<dbReference type="InterPro" id="IPR001584">
    <property type="entry name" value="Integrase_cat-core"/>
</dbReference>
<dbReference type="InterPro" id="IPR001995">
    <property type="entry name" value="Peptidase_A2_cat"/>
</dbReference>
<keyword evidence="2" id="KW-0548">Nucleotidyltransferase</keyword>
<dbReference type="PANTHER" id="PTHR37984:SF5">
    <property type="entry name" value="PROTEIN NYNRIN-LIKE"/>
    <property type="match status" value="1"/>
</dbReference>
<protein>
    <recommendedName>
        <fullName evidence="16">Endonuclease</fullName>
    </recommendedName>
</protein>
<dbReference type="InterPro" id="IPR036397">
    <property type="entry name" value="RNaseH_sf"/>
</dbReference>
<dbReference type="GO" id="GO:0004519">
    <property type="term" value="F:endonuclease activity"/>
    <property type="evidence" value="ECO:0007669"/>
    <property type="project" value="UniProtKB-KW"/>
</dbReference>
<evidence type="ECO:0000256" key="2">
    <source>
        <dbReference type="ARBA" id="ARBA00022695"/>
    </source>
</evidence>
<dbReference type="Gene3D" id="1.10.340.70">
    <property type="match status" value="1"/>
</dbReference>
<dbReference type="OrthoDB" id="10051637at2759"/>
<reference evidence="14" key="1">
    <citation type="submission" date="2021-03" db="EMBL/GenBank/DDBJ databases">
        <authorList>
            <person name="Bekaert M."/>
        </authorList>
    </citation>
    <scope>NUCLEOTIDE SEQUENCE</scope>
</reference>